<evidence type="ECO:0000256" key="1">
    <source>
        <dbReference type="SAM" id="MobiDB-lite"/>
    </source>
</evidence>
<evidence type="ECO:0000313" key="2">
    <source>
        <dbReference type="EMBL" id="TCS88869.1"/>
    </source>
</evidence>
<reference evidence="2 3" key="1">
    <citation type="submission" date="2019-03" db="EMBL/GenBank/DDBJ databases">
        <title>Genomic Encyclopedia of Type Strains, Phase IV (KMG-IV): sequencing the most valuable type-strain genomes for metagenomic binning, comparative biology and taxonomic classification.</title>
        <authorList>
            <person name="Goeker M."/>
        </authorList>
    </citation>
    <scope>NUCLEOTIDE SEQUENCE [LARGE SCALE GENOMIC DNA]</scope>
    <source>
        <strain evidence="2 3">DSM 21100</strain>
    </source>
</reference>
<dbReference type="RefSeq" id="WP_132127986.1">
    <property type="nucleotide sequence ID" value="NZ_CP042432.1"/>
</dbReference>
<dbReference type="AlphaFoldDB" id="A0A4R3KU29"/>
<proteinExistence type="predicted"/>
<comment type="caution">
    <text evidence="2">The sequence shown here is derived from an EMBL/GenBank/DDBJ whole genome shotgun (WGS) entry which is preliminary data.</text>
</comment>
<dbReference type="PROSITE" id="PS51257">
    <property type="entry name" value="PROKAR_LIPOPROTEIN"/>
    <property type="match status" value="1"/>
</dbReference>
<dbReference type="Pfam" id="PF12006">
    <property type="entry name" value="DUF3500"/>
    <property type="match status" value="1"/>
</dbReference>
<evidence type="ECO:0000313" key="3">
    <source>
        <dbReference type="Proteomes" id="UP000295807"/>
    </source>
</evidence>
<gene>
    <name evidence="2" type="ORF">EDD80_10259</name>
</gene>
<dbReference type="OrthoDB" id="581140at2"/>
<dbReference type="InterPro" id="IPR021889">
    <property type="entry name" value="DUF3500"/>
</dbReference>
<keyword evidence="3" id="KW-1185">Reference proteome</keyword>
<dbReference type="EMBL" id="SMAD01000002">
    <property type="protein sequence ID" value="TCS88869.1"/>
    <property type="molecule type" value="Genomic_DNA"/>
</dbReference>
<dbReference type="Proteomes" id="UP000295807">
    <property type="component" value="Unassembled WGS sequence"/>
</dbReference>
<feature type="region of interest" description="Disordered" evidence="1">
    <location>
        <begin position="343"/>
        <end position="373"/>
    </location>
</feature>
<accession>A0A4R3KU29</accession>
<name>A0A4R3KU29_9SPHI</name>
<organism evidence="2 3">
    <name type="scientific">Anseongella ginsenosidimutans</name>
    <dbReference type="NCBI Taxonomy" id="496056"/>
    <lineage>
        <taxon>Bacteria</taxon>
        <taxon>Pseudomonadati</taxon>
        <taxon>Bacteroidota</taxon>
        <taxon>Sphingobacteriia</taxon>
        <taxon>Sphingobacteriales</taxon>
        <taxon>Sphingobacteriaceae</taxon>
        <taxon>Anseongella</taxon>
    </lineage>
</organism>
<dbReference type="PANTHER" id="PTHR37489:SF1">
    <property type="entry name" value="DUF3500 DOMAIN-CONTAINING PROTEIN"/>
    <property type="match status" value="1"/>
</dbReference>
<sequence length="373" mass="41941">MNIKQGLFILFSGILTACSSSSPKNTPEALSLAETASAFLNTLSPGQREKAVFPFDSTERFNWHFVPRERLGIPVKEMDSVQQQAAFTLLRFTLSEQGYRKAKGIMELEAVLKELENRGPEDDYRDQGKYYFSLFGEPSAGTPWGWRVEGHHLSINYTSIGNKLVSASPEFMGANPAIVPSGPQKGRQVLKDETQLAFSLLHSLNASQLKKTLISEEAPTDILTGNKREVLLEHPEGIFFHELDIRQKELFMQLLNTYTGNFREEFSGEMMKKLDEAGMDSLRFAWAGSRQAGPGNPHYYRIQGPVLLIEYDNTQNNANHVHTVVRDLSNDFGEDALKRHYREGHSRQEHSHTRNSGTHAHSGEEHAQAGGQH</sequence>
<dbReference type="PANTHER" id="PTHR37489">
    <property type="entry name" value="DUF3500 DOMAIN-CONTAINING PROTEIN"/>
    <property type="match status" value="1"/>
</dbReference>
<protein>
    <submittedName>
        <fullName evidence="2">Uncharacterized protein DUF3500</fullName>
    </submittedName>
</protein>
<feature type="compositionally biased region" description="Basic and acidic residues" evidence="1">
    <location>
        <begin position="343"/>
        <end position="352"/>
    </location>
</feature>